<dbReference type="AlphaFoldDB" id="A0A8B6C1A6"/>
<reference evidence="1" key="1">
    <citation type="submission" date="2018-11" db="EMBL/GenBank/DDBJ databases">
        <authorList>
            <person name="Alioto T."/>
            <person name="Alioto T."/>
        </authorList>
    </citation>
    <scope>NUCLEOTIDE SEQUENCE</scope>
</reference>
<comment type="caution">
    <text evidence="1">The sequence shown here is derived from an EMBL/GenBank/DDBJ whole genome shotgun (WGS) entry which is preliminary data.</text>
</comment>
<gene>
    <name evidence="1" type="ORF">MGAL_10B036465</name>
</gene>
<name>A0A8B6C1A6_MYTGA</name>
<evidence type="ECO:0000313" key="2">
    <source>
        <dbReference type="Proteomes" id="UP000596742"/>
    </source>
</evidence>
<dbReference type="EMBL" id="UYJE01000984">
    <property type="protein sequence ID" value="VDH98228.1"/>
    <property type="molecule type" value="Genomic_DNA"/>
</dbReference>
<sequence>MTHENEKDIDKEEIDFRAAMAFEKQQISNCEELNLPISDIIEVPFEKDTDFKIQTDRRSYLIPGPFIEHDVPFSEGNRPTAVVRPRPHRVSITETNYTKDLSQLQSLPLLTDQPFNVELNRVHLVTGQNSYSLERQNGEMNLVLDSTAPGGVQVFESLSSVSYEPIRPSDTTNSM</sequence>
<proteinExistence type="predicted"/>
<protein>
    <submittedName>
        <fullName evidence="1">Uncharacterized protein</fullName>
    </submittedName>
</protein>
<evidence type="ECO:0000313" key="1">
    <source>
        <dbReference type="EMBL" id="VDH98228.1"/>
    </source>
</evidence>
<keyword evidence="2" id="KW-1185">Reference proteome</keyword>
<organism evidence="1 2">
    <name type="scientific">Mytilus galloprovincialis</name>
    <name type="common">Mediterranean mussel</name>
    <dbReference type="NCBI Taxonomy" id="29158"/>
    <lineage>
        <taxon>Eukaryota</taxon>
        <taxon>Metazoa</taxon>
        <taxon>Spiralia</taxon>
        <taxon>Lophotrochozoa</taxon>
        <taxon>Mollusca</taxon>
        <taxon>Bivalvia</taxon>
        <taxon>Autobranchia</taxon>
        <taxon>Pteriomorphia</taxon>
        <taxon>Mytilida</taxon>
        <taxon>Mytiloidea</taxon>
        <taxon>Mytilidae</taxon>
        <taxon>Mytilinae</taxon>
        <taxon>Mytilus</taxon>
    </lineage>
</organism>
<dbReference type="Proteomes" id="UP000596742">
    <property type="component" value="Unassembled WGS sequence"/>
</dbReference>
<accession>A0A8B6C1A6</accession>